<dbReference type="InterPro" id="IPR010291">
    <property type="entry name" value="Ion_channel_UNC-93"/>
</dbReference>
<feature type="transmembrane region" description="Helical" evidence="6">
    <location>
        <begin position="61"/>
        <end position="82"/>
    </location>
</feature>
<dbReference type="Proteomes" id="UP000824469">
    <property type="component" value="Unassembled WGS sequence"/>
</dbReference>
<evidence type="ECO:0000256" key="4">
    <source>
        <dbReference type="ARBA" id="ARBA00022989"/>
    </source>
</evidence>
<dbReference type="InterPro" id="IPR036259">
    <property type="entry name" value="MFS_trans_sf"/>
</dbReference>
<sequence length="248" mass="26166">GTYLTFAARSHATECNLPEGTVLGNFNGEFWGAFASTQVIGNLLSLVLLKTETDATSTSRTTLLFAVFLGSMTLGTILAFFLSKQSSTKAGSGIHIGNDSQASVRNLLKATFVPLLDKRMLLLIPLLVYSGLQQAFVWAEFTKYVVKPAISVAGVGGAMAIFGAADAIVSLVAGRLTTGLQSISIITNIGILIQALVLFRLWLSHSFSGSSRADLIYILGMAAAWGAGDGIFNTQTSALLGILFPHDT</sequence>
<keyword evidence="3 6" id="KW-0812">Transmembrane</keyword>
<protein>
    <recommendedName>
        <fullName evidence="9">UNC93-like protein 3</fullName>
    </recommendedName>
</protein>
<dbReference type="Pfam" id="PF05978">
    <property type="entry name" value="UNC-93"/>
    <property type="match status" value="1"/>
</dbReference>
<accession>A0AA38GRK4</accession>
<comment type="caution">
    <text evidence="7">The sequence shown here is derived from an EMBL/GenBank/DDBJ whole genome shotgun (WGS) entry which is preliminary data.</text>
</comment>
<evidence type="ECO:0008006" key="9">
    <source>
        <dbReference type="Google" id="ProtNLM"/>
    </source>
</evidence>
<dbReference type="EMBL" id="JAHRHJ020000002">
    <property type="protein sequence ID" value="KAH9327296.1"/>
    <property type="molecule type" value="Genomic_DNA"/>
</dbReference>
<keyword evidence="5 6" id="KW-0472">Membrane</keyword>
<evidence type="ECO:0000256" key="5">
    <source>
        <dbReference type="ARBA" id="ARBA00023136"/>
    </source>
</evidence>
<comment type="subcellular location">
    <subcellularLocation>
        <location evidence="1">Membrane</location>
        <topology evidence="1">Multi-pass membrane protein</topology>
    </subcellularLocation>
</comment>
<evidence type="ECO:0000313" key="8">
    <source>
        <dbReference type="Proteomes" id="UP000824469"/>
    </source>
</evidence>
<keyword evidence="8" id="KW-1185">Reference proteome</keyword>
<evidence type="ECO:0000313" key="7">
    <source>
        <dbReference type="EMBL" id="KAH9327296.1"/>
    </source>
</evidence>
<comment type="similarity">
    <text evidence="2">Belongs to the unc-93 family.</text>
</comment>
<feature type="transmembrane region" description="Helical" evidence="6">
    <location>
        <begin position="120"/>
        <end position="138"/>
    </location>
</feature>
<name>A0AA38GRK4_TAXCH</name>
<dbReference type="PANTHER" id="PTHR19444">
    <property type="entry name" value="UNC-93 RELATED"/>
    <property type="match status" value="1"/>
</dbReference>
<dbReference type="InterPro" id="IPR051951">
    <property type="entry name" value="UNC-93_regulatory"/>
</dbReference>
<gene>
    <name evidence="7" type="ORF">KI387_007474</name>
</gene>
<feature type="transmembrane region" description="Helical" evidence="6">
    <location>
        <begin position="185"/>
        <end position="203"/>
    </location>
</feature>
<evidence type="ECO:0000256" key="2">
    <source>
        <dbReference type="ARBA" id="ARBA00009172"/>
    </source>
</evidence>
<feature type="transmembrane region" description="Helical" evidence="6">
    <location>
        <begin position="30"/>
        <end position="49"/>
    </location>
</feature>
<feature type="non-terminal residue" evidence="7">
    <location>
        <position position="248"/>
    </location>
</feature>
<evidence type="ECO:0000256" key="6">
    <source>
        <dbReference type="SAM" id="Phobius"/>
    </source>
</evidence>
<reference evidence="7 8" key="1">
    <citation type="journal article" date="2021" name="Nat. Plants">
        <title>The Taxus genome provides insights into paclitaxel biosynthesis.</title>
        <authorList>
            <person name="Xiong X."/>
            <person name="Gou J."/>
            <person name="Liao Q."/>
            <person name="Li Y."/>
            <person name="Zhou Q."/>
            <person name="Bi G."/>
            <person name="Li C."/>
            <person name="Du R."/>
            <person name="Wang X."/>
            <person name="Sun T."/>
            <person name="Guo L."/>
            <person name="Liang H."/>
            <person name="Lu P."/>
            <person name="Wu Y."/>
            <person name="Zhang Z."/>
            <person name="Ro D.K."/>
            <person name="Shang Y."/>
            <person name="Huang S."/>
            <person name="Yan J."/>
        </authorList>
    </citation>
    <scope>NUCLEOTIDE SEQUENCE [LARGE SCALE GENOMIC DNA]</scope>
    <source>
        <strain evidence="7">Ta-2019</strain>
    </source>
</reference>
<feature type="non-terminal residue" evidence="7">
    <location>
        <position position="1"/>
    </location>
</feature>
<proteinExistence type="inferred from homology"/>
<dbReference type="OMA" id="IKWLGCK"/>
<organism evidence="7 8">
    <name type="scientific">Taxus chinensis</name>
    <name type="common">Chinese yew</name>
    <name type="synonym">Taxus wallichiana var. chinensis</name>
    <dbReference type="NCBI Taxonomy" id="29808"/>
    <lineage>
        <taxon>Eukaryota</taxon>
        <taxon>Viridiplantae</taxon>
        <taxon>Streptophyta</taxon>
        <taxon>Embryophyta</taxon>
        <taxon>Tracheophyta</taxon>
        <taxon>Spermatophyta</taxon>
        <taxon>Pinopsida</taxon>
        <taxon>Pinidae</taxon>
        <taxon>Conifers II</taxon>
        <taxon>Cupressales</taxon>
        <taxon>Taxaceae</taxon>
        <taxon>Taxus</taxon>
    </lineage>
</organism>
<dbReference type="GO" id="GO:0016020">
    <property type="term" value="C:membrane"/>
    <property type="evidence" value="ECO:0007669"/>
    <property type="project" value="UniProtKB-SubCell"/>
</dbReference>
<feature type="transmembrane region" description="Helical" evidence="6">
    <location>
        <begin position="150"/>
        <end position="173"/>
    </location>
</feature>
<keyword evidence="4 6" id="KW-1133">Transmembrane helix</keyword>
<evidence type="ECO:0000256" key="3">
    <source>
        <dbReference type="ARBA" id="ARBA00022692"/>
    </source>
</evidence>
<feature type="transmembrane region" description="Helical" evidence="6">
    <location>
        <begin position="215"/>
        <end position="244"/>
    </location>
</feature>
<evidence type="ECO:0000256" key="1">
    <source>
        <dbReference type="ARBA" id="ARBA00004141"/>
    </source>
</evidence>
<dbReference type="AlphaFoldDB" id="A0AA38GRK4"/>
<dbReference type="PANTHER" id="PTHR19444:SF13">
    <property type="entry name" value="PROTEIN UNC-93 HOMOLOG A"/>
    <property type="match status" value="1"/>
</dbReference>
<dbReference type="SUPFAM" id="SSF103473">
    <property type="entry name" value="MFS general substrate transporter"/>
    <property type="match status" value="1"/>
</dbReference>